<protein>
    <submittedName>
        <fullName evidence="2">DUF4126 family protein</fullName>
    </submittedName>
</protein>
<dbReference type="EMBL" id="RFFM01000006">
    <property type="protein sequence ID" value="RMH88191.1"/>
    <property type="molecule type" value="Genomic_DNA"/>
</dbReference>
<reference evidence="2 3" key="1">
    <citation type="submission" date="2018-10" db="EMBL/GenBank/DDBJ databases">
        <title>Pseudomonas zhaodongensis NEAU-ST5-21(T) genome.</title>
        <authorList>
            <person name="Peng J."/>
            <person name="Liu Z.-P."/>
        </authorList>
    </citation>
    <scope>NUCLEOTIDE SEQUENCE [LARGE SCALE GENOMIC DNA]</scope>
    <source>
        <strain evidence="2 3">NEAU-ST5-21</strain>
    </source>
</reference>
<evidence type="ECO:0000313" key="3">
    <source>
        <dbReference type="Proteomes" id="UP000269774"/>
    </source>
</evidence>
<keyword evidence="3" id="KW-1185">Reference proteome</keyword>
<evidence type="ECO:0000259" key="1">
    <source>
        <dbReference type="Pfam" id="PF13548"/>
    </source>
</evidence>
<dbReference type="InterPro" id="IPR025196">
    <property type="entry name" value="DUF4126"/>
</dbReference>
<dbReference type="Pfam" id="PF13548">
    <property type="entry name" value="DUF4126"/>
    <property type="match status" value="1"/>
</dbReference>
<feature type="domain" description="DUF4126" evidence="1">
    <location>
        <begin position="11"/>
        <end position="158"/>
    </location>
</feature>
<accession>A0A3M2HEQ4</accession>
<dbReference type="RefSeq" id="WP_122167869.1">
    <property type="nucleotide sequence ID" value="NZ_CP180504.1"/>
</dbReference>
<name>A0A3M2HEQ4_9GAMM</name>
<organism evidence="2 3">
    <name type="scientific">Stutzerimonas zhaodongensis</name>
    <dbReference type="NCBI Taxonomy" id="1176257"/>
    <lineage>
        <taxon>Bacteria</taxon>
        <taxon>Pseudomonadati</taxon>
        <taxon>Pseudomonadota</taxon>
        <taxon>Gammaproteobacteria</taxon>
        <taxon>Pseudomonadales</taxon>
        <taxon>Pseudomonadaceae</taxon>
        <taxon>Stutzerimonas</taxon>
    </lineage>
</organism>
<dbReference type="OrthoDB" id="9812409at2"/>
<dbReference type="AlphaFoldDB" id="A0A3M2HEQ4"/>
<dbReference type="Proteomes" id="UP000269774">
    <property type="component" value="Unassembled WGS sequence"/>
</dbReference>
<proteinExistence type="predicted"/>
<comment type="caution">
    <text evidence="2">The sequence shown here is derived from an EMBL/GenBank/DDBJ whole genome shotgun (WGS) entry which is preliminary data.</text>
</comment>
<gene>
    <name evidence="2" type="ORF">EA797_18410</name>
</gene>
<evidence type="ECO:0000313" key="2">
    <source>
        <dbReference type="EMBL" id="RMH88191.1"/>
    </source>
</evidence>
<sequence length="163" mass="17137">MTISSNLFWGALALGAVTGMRSMLAPTMVSRALAARDDIEQADEPAQRLASHRAQQFLIPMAAAELLGDKMPFAPDRTIIPSMMFRALSGGVTAAALAGVRREPVWLPALVGATAALVASEIGLRLRKPYQENAVMNAALGLTEDCVALAIGNAGIQHALSEQ</sequence>